<reference evidence="3" key="1">
    <citation type="submission" date="2023-05" db="EMBL/GenBank/DDBJ databases">
        <authorList>
            <person name="Huff M."/>
        </authorList>
    </citation>
    <scope>NUCLEOTIDE SEQUENCE</scope>
</reference>
<dbReference type="Proteomes" id="UP000834106">
    <property type="component" value="Chromosome 4"/>
</dbReference>
<comment type="similarity">
    <text evidence="1">Belongs to the peptidase C1 family.</text>
</comment>
<dbReference type="GO" id="GO:0008234">
    <property type="term" value="F:cysteine-type peptidase activity"/>
    <property type="evidence" value="ECO:0007669"/>
    <property type="project" value="InterPro"/>
</dbReference>
<organism evidence="3 4">
    <name type="scientific">Fraxinus pennsylvanica</name>
    <dbReference type="NCBI Taxonomy" id="56036"/>
    <lineage>
        <taxon>Eukaryota</taxon>
        <taxon>Viridiplantae</taxon>
        <taxon>Streptophyta</taxon>
        <taxon>Embryophyta</taxon>
        <taxon>Tracheophyta</taxon>
        <taxon>Spermatophyta</taxon>
        <taxon>Magnoliopsida</taxon>
        <taxon>eudicotyledons</taxon>
        <taxon>Gunneridae</taxon>
        <taxon>Pentapetalae</taxon>
        <taxon>asterids</taxon>
        <taxon>lamiids</taxon>
        <taxon>Lamiales</taxon>
        <taxon>Oleaceae</taxon>
        <taxon>Oleeae</taxon>
        <taxon>Fraxinus</taxon>
    </lineage>
</organism>
<gene>
    <name evidence="3" type="ORF">FPE_LOCUS7196</name>
</gene>
<protein>
    <recommendedName>
        <fullName evidence="2">Peptidase C1A papain C-terminal domain-containing protein</fullName>
    </recommendedName>
</protein>
<sequence length="176" mass="19886">MVNTPENLVFLQIPMNQQEARAKEQEAEPCDATEKDACDDGCSGGLMTNAYKYLIGAGGIEEEDAYPYTGKRDECKFRLEKVAVKLVNFTSIPVNENQIAAYLVNHGPLADLLALAGQRERHFAATLNTAMKHLKTLFVVEKGVHGYERRFFREKAIQKEMVDFLVDIWHDEGLFD</sequence>
<dbReference type="Pfam" id="PF00112">
    <property type="entry name" value="Peptidase_C1"/>
    <property type="match status" value="1"/>
</dbReference>
<evidence type="ECO:0000313" key="3">
    <source>
        <dbReference type="EMBL" id="CAI9759766.1"/>
    </source>
</evidence>
<dbReference type="GO" id="GO:0006508">
    <property type="term" value="P:proteolysis"/>
    <property type="evidence" value="ECO:0007669"/>
    <property type="project" value="InterPro"/>
</dbReference>
<dbReference type="EMBL" id="OU503039">
    <property type="protein sequence ID" value="CAI9759766.1"/>
    <property type="molecule type" value="Genomic_DNA"/>
</dbReference>
<evidence type="ECO:0000259" key="2">
    <source>
        <dbReference type="SMART" id="SM00645"/>
    </source>
</evidence>
<dbReference type="InterPro" id="IPR038765">
    <property type="entry name" value="Papain-like_cys_pep_sf"/>
</dbReference>
<proteinExistence type="inferred from homology"/>
<accession>A0AAD1YYD1</accession>
<dbReference type="InterPro" id="IPR013128">
    <property type="entry name" value="Peptidase_C1A"/>
</dbReference>
<dbReference type="SUPFAM" id="SSF54001">
    <property type="entry name" value="Cysteine proteinases"/>
    <property type="match status" value="1"/>
</dbReference>
<name>A0AAD1YYD1_9LAMI</name>
<dbReference type="Gene3D" id="3.90.70.10">
    <property type="entry name" value="Cysteine proteinases"/>
    <property type="match status" value="1"/>
</dbReference>
<keyword evidence="4" id="KW-1185">Reference proteome</keyword>
<dbReference type="PANTHER" id="PTHR12411">
    <property type="entry name" value="CYSTEINE PROTEASE FAMILY C1-RELATED"/>
    <property type="match status" value="1"/>
</dbReference>
<dbReference type="SMART" id="SM00645">
    <property type="entry name" value="Pept_C1"/>
    <property type="match status" value="1"/>
</dbReference>
<evidence type="ECO:0000256" key="1">
    <source>
        <dbReference type="ARBA" id="ARBA00008455"/>
    </source>
</evidence>
<dbReference type="AlphaFoldDB" id="A0AAD1YYD1"/>
<dbReference type="InterPro" id="IPR000668">
    <property type="entry name" value="Peptidase_C1A_C"/>
</dbReference>
<evidence type="ECO:0000313" key="4">
    <source>
        <dbReference type="Proteomes" id="UP000834106"/>
    </source>
</evidence>
<feature type="domain" description="Peptidase C1A papain C-terminal" evidence="2">
    <location>
        <begin position="4"/>
        <end position="166"/>
    </location>
</feature>